<dbReference type="SUPFAM" id="SSF53850">
    <property type="entry name" value="Periplasmic binding protein-like II"/>
    <property type="match status" value="1"/>
</dbReference>
<dbReference type="InterPro" id="IPR036390">
    <property type="entry name" value="WH_DNA-bd_sf"/>
</dbReference>
<evidence type="ECO:0000256" key="3">
    <source>
        <dbReference type="ARBA" id="ARBA00023125"/>
    </source>
</evidence>
<dbReference type="CDD" id="cd08411">
    <property type="entry name" value="PBP2_OxyR"/>
    <property type="match status" value="1"/>
</dbReference>
<accession>A0ABQ6H3I9</accession>
<comment type="caution">
    <text evidence="6">The sequence shown here is derived from an EMBL/GenBank/DDBJ whole genome shotgun (WGS) entry which is preliminary data.</text>
</comment>
<evidence type="ECO:0000256" key="4">
    <source>
        <dbReference type="ARBA" id="ARBA00023163"/>
    </source>
</evidence>
<name>A0ABQ6H3I9_9GAMM</name>
<dbReference type="PRINTS" id="PR00039">
    <property type="entry name" value="HTHLYSR"/>
</dbReference>
<keyword evidence="7" id="KW-1185">Reference proteome</keyword>
<dbReference type="Pfam" id="PF03466">
    <property type="entry name" value="LysR_substrate"/>
    <property type="match status" value="1"/>
</dbReference>
<dbReference type="Proteomes" id="UP001157133">
    <property type="component" value="Unassembled WGS sequence"/>
</dbReference>
<keyword evidence="2" id="KW-0805">Transcription regulation</keyword>
<evidence type="ECO:0000313" key="6">
    <source>
        <dbReference type="EMBL" id="GLX82733.1"/>
    </source>
</evidence>
<dbReference type="RefSeq" id="WP_284208105.1">
    <property type="nucleotide sequence ID" value="NZ_BSSU01000010.1"/>
</dbReference>
<keyword evidence="3" id="KW-0238">DNA-binding</keyword>
<dbReference type="Gene3D" id="3.40.190.10">
    <property type="entry name" value="Periplasmic binding protein-like II"/>
    <property type="match status" value="2"/>
</dbReference>
<protein>
    <submittedName>
        <fullName evidence="6">LysR family transcriptional regulator</fullName>
    </submittedName>
</protein>
<evidence type="ECO:0000256" key="2">
    <source>
        <dbReference type="ARBA" id="ARBA00023015"/>
    </source>
</evidence>
<dbReference type="InterPro" id="IPR000847">
    <property type="entry name" value="LysR_HTH_N"/>
</dbReference>
<proteinExistence type="inferred from homology"/>
<evidence type="ECO:0000256" key="1">
    <source>
        <dbReference type="ARBA" id="ARBA00009437"/>
    </source>
</evidence>
<reference evidence="6 7" key="1">
    <citation type="submission" date="2023-03" db="EMBL/GenBank/DDBJ databases">
        <title>Draft genome sequence of Thalassotalea eurytherma JCM 18482T.</title>
        <authorList>
            <person name="Sawabe T."/>
        </authorList>
    </citation>
    <scope>NUCLEOTIDE SEQUENCE [LARGE SCALE GENOMIC DNA]</scope>
    <source>
        <strain evidence="6 7">JCM 18482</strain>
    </source>
</reference>
<evidence type="ECO:0000259" key="5">
    <source>
        <dbReference type="PROSITE" id="PS50931"/>
    </source>
</evidence>
<dbReference type="PROSITE" id="PS50931">
    <property type="entry name" value="HTH_LYSR"/>
    <property type="match status" value="1"/>
</dbReference>
<dbReference type="InterPro" id="IPR005119">
    <property type="entry name" value="LysR_subst-bd"/>
</dbReference>
<organism evidence="6 7">
    <name type="scientific">Thalassotalea eurytherma</name>
    <dbReference type="NCBI Taxonomy" id="1144278"/>
    <lineage>
        <taxon>Bacteria</taxon>
        <taxon>Pseudomonadati</taxon>
        <taxon>Pseudomonadota</taxon>
        <taxon>Gammaproteobacteria</taxon>
        <taxon>Alteromonadales</taxon>
        <taxon>Colwelliaceae</taxon>
        <taxon>Thalassotalea</taxon>
    </lineage>
</organism>
<dbReference type="Pfam" id="PF00126">
    <property type="entry name" value="HTH_1"/>
    <property type="match status" value="1"/>
</dbReference>
<evidence type="ECO:0000313" key="7">
    <source>
        <dbReference type="Proteomes" id="UP001157133"/>
    </source>
</evidence>
<dbReference type="PANTHER" id="PTHR30346">
    <property type="entry name" value="TRANSCRIPTIONAL DUAL REGULATOR HCAR-RELATED"/>
    <property type="match status" value="1"/>
</dbReference>
<gene>
    <name evidence="6" type="ORF">theurythT_21850</name>
</gene>
<dbReference type="InterPro" id="IPR036388">
    <property type="entry name" value="WH-like_DNA-bd_sf"/>
</dbReference>
<comment type="similarity">
    <text evidence="1">Belongs to the LysR transcriptional regulatory family.</text>
</comment>
<keyword evidence="4" id="KW-0804">Transcription</keyword>
<dbReference type="PANTHER" id="PTHR30346:SF10">
    <property type="entry name" value="TRANSCRIPTIONAL REGULATOR OF OXIDATIVE STRESS OXYR"/>
    <property type="match status" value="1"/>
</dbReference>
<sequence>MELPSLKHLSYLVALHQHQHFHRAAKACFISQSTLSSAILKLEEQLNCQLLERDHKTFSFTVTGEEVVSKAQQLIVQAKELKQFAQYQGQVGCGTVSIGCIPTIAPYLLSDFSLSCQDELPDLELFFIEDTTENLLLKLADGSIDIALLALPIDGHNFRTKVLGKDPFYIAGDDALVEQFLKTQDYQQVPEASVFLLSKEHCLTEHALSACQLGDQSRIHKFSSSSLATLVEMTAFHHGFTFLPKMAVDQGIGIRQGLSIKRLPDDMYREIGMLWRDTSLRQSTFLKLGQVVSDCLSEK</sequence>
<dbReference type="SUPFAM" id="SSF46785">
    <property type="entry name" value="Winged helix' DNA-binding domain"/>
    <property type="match status" value="1"/>
</dbReference>
<dbReference type="Gene3D" id="1.10.10.10">
    <property type="entry name" value="Winged helix-like DNA-binding domain superfamily/Winged helix DNA-binding domain"/>
    <property type="match status" value="1"/>
</dbReference>
<feature type="domain" description="HTH lysR-type" evidence="5">
    <location>
        <begin position="4"/>
        <end position="61"/>
    </location>
</feature>
<dbReference type="EMBL" id="BSSU01000010">
    <property type="protein sequence ID" value="GLX82733.1"/>
    <property type="molecule type" value="Genomic_DNA"/>
</dbReference>